<dbReference type="PANTHER" id="PTHR12526:SF630">
    <property type="entry name" value="GLYCOSYLTRANSFERASE"/>
    <property type="match status" value="1"/>
</dbReference>
<dbReference type="Proteomes" id="UP001238334">
    <property type="component" value="Plasmid pQS-1"/>
</dbReference>
<keyword evidence="5" id="KW-1185">Reference proteome</keyword>
<dbReference type="AlphaFoldDB" id="A0A9Y2L6C5"/>
<feature type="domain" description="Glycosyl transferase family 1" evidence="2">
    <location>
        <begin position="187"/>
        <end position="344"/>
    </location>
</feature>
<evidence type="ECO:0000259" key="3">
    <source>
        <dbReference type="Pfam" id="PF13439"/>
    </source>
</evidence>
<evidence type="ECO:0000313" key="5">
    <source>
        <dbReference type="Proteomes" id="UP001238334"/>
    </source>
</evidence>
<gene>
    <name evidence="4" type="ORF">QPJ95_23475</name>
</gene>
<dbReference type="EC" id="2.4.-.-" evidence="4"/>
<feature type="domain" description="Glycosyltransferase subfamily 4-like N-terminal" evidence="3">
    <location>
        <begin position="11"/>
        <end position="169"/>
    </location>
</feature>
<feature type="compositionally biased region" description="Basic and acidic residues" evidence="1">
    <location>
        <begin position="374"/>
        <end position="393"/>
    </location>
</feature>
<name>A0A9Y2L6C5_9RHOB</name>
<dbReference type="InterPro" id="IPR028098">
    <property type="entry name" value="Glyco_trans_4-like_N"/>
</dbReference>
<keyword evidence="4" id="KW-0328">Glycosyltransferase</keyword>
<feature type="region of interest" description="Disordered" evidence="1">
    <location>
        <begin position="372"/>
        <end position="393"/>
    </location>
</feature>
<dbReference type="Pfam" id="PF00534">
    <property type="entry name" value="Glycos_transf_1"/>
    <property type="match status" value="1"/>
</dbReference>
<dbReference type="GO" id="GO:0016757">
    <property type="term" value="F:glycosyltransferase activity"/>
    <property type="evidence" value="ECO:0007669"/>
    <property type="project" value="UniProtKB-KW"/>
</dbReference>
<dbReference type="Pfam" id="PF13439">
    <property type="entry name" value="Glyco_transf_4"/>
    <property type="match status" value="1"/>
</dbReference>
<evidence type="ECO:0000313" key="4">
    <source>
        <dbReference type="EMBL" id="WIY27739.1"/>
    </source>
</evidence>
<geneLocation type="plasmid" evidence="4 5">
    <name>pQS-1</name>
</geneLocation>
<sequence length="393" mass="41631">MAYIVDTLVTGGAERLVVTFARAVKSRQDIDLTVFVLSHGETAFFKELKGAGVEVVCLPGKSLIDAARFLRLVSALRSRSIEYVHAHLTTSTIVGGFAAALLGIAFATTIHNVKPSTARVSKTRSFLYRRVLRMSRTTPIAVGQAVAEAALADTGQRDCLVVANAVSPEAVAPAGAGALIRTDLGLQEHRVLIAVGAIIGQKAYQDLLAAFSQVAGQNPDAVLLIVGNAPEAGRYAALQAQARDLRITGQVRFLGLRRDIPDLLAAADLFVSASHWEGAPVSLLEAMANGLACVMTDVGDNRQILSGTGSPIVPARNPEALAEALNDMLNDPPARARVGQAARTRAFKHYGVEAWVNRLIAIYKNAGAAQHRQSAADDRAPLQPDPNRKDGVS</sequence>
<reference evidence="4 5" key="1">
    <citation type="submission" date="2023-06" db="EMBL/GenBank/DDBJ databases">
        <title>Parasedimentitalea psychrophila sp. nov., a psychrophilic bacterium isolated from deep-sea sediment.</title>
        <authorList>
            <person name="Li A."/>
        </authorList>
    </citation>
    <scope>NUCLEOTIDE SEQUENCE [LARGE SCALE GENOMIC DNA]</scope>
    <source>
        <strain evidence="4 5">QS115</strain>
        <plasmid evidence="4 5">pQS-1</plasmid>
    </source>
</reference>
<accession>A0A9Y2L6C5</accession>
<proteinExistence type="predicted"/>
<dbReference type="RefSeq" id="WP_270920743.1">
    <property type="nucleotide sequence ID" value="NZ_CP127248.1"/>
</dbReference>
<keyword evidence="4" id="KW-0808">Transferase</keyword>
<protein>
    <submittedName>
        <fullName evidence="4">Glycosyltransferase</fullName>
        <ecNumber evidence="4">2.4.-.-</ecNumber>
    </submittedName>
</protein>
<evidence type="ECO:0000256" key="1">
    <source>
        <dbReference type="SAM" id="MobiDB-lite"/>
    </source>
</evidence>
<dbReference type="Gene3D" id="3.40.50.2000">
    <property type="entry name" value="Glycogen Phosphorylase B"/>
    <property type="match status" value="2"/>
</dbReference>
<dbReference type="InterPro" id="IPR001296">
    <property type="entry name" value="Glyco_trans_1"/>
</dbReference>
<dbReference type="PANTHER" id="PTHR12526">
    <property type="entry name" value="GLYCOSYLTRANSFERASE"/>
    <property type="match status" value="1"/>
</dbReference>
<dbReference type="KEGG" id="ppso:QPJ95_23475"/>
<organism evidence="4 5">
    <name type="scientific">Parasedimentitalea psychrophila</name>
    <dbReference type="NCBI Taxonomy" id="2997337"/>
    <lineage>
        <taxon>Bacteria</taxon>
        <taxon>Pseudomonadati</taxon>
        <taxon>Pseudomonadota</taxon>
        <taxon>Alphaproteobacteria</taxon>
        <taxon>Rhodobacterales</taxon>
        <taxon>Paracoccaceae</taxon>
        <taxon>Parasedimentitalea</taxon>
    </lineage>
</organism>
<keyword evidence="4" id="KW-0614">Plasmid</keyword>
<dbReference type="SUPFAM" id="SSF53756">
    <property type="entry name" value="UDP-Glycosyltransferase/glycogen phosphorylase"/>
    <property type="match status" value="1"/>
</dbReference>
<evidence type="ECO:0000259" key="2">
    <source>
        <dbReference type="Pfam" id="PF00534"/>
    </source>
</evidence>
<dbReference type="EMBL" id="CP127248">
    <property type="protein sequence ID" value="WIY27739.1"/>
    <property type="molecule type" value="Genomic_DNA"/>
</dbReference>